<dbReference type="AlphaFoldDB" id="A0AAN9F781"/>
<dbReference type="InterPro" id="IPR044974">
    <property type="entry name" value="Disease_R_plants"/>
</dbReference>
<dbReference type="Gene3D" id="3.10.20.90">
    <property type="entry name" value="Phosphatidylinositol 3-kinase Catalytic Subunit, Chain A, domain 1"/>
    <property type="match status" value="2"/>
</dbReference>
<feature type="domain" description="TIR" evidence="9">
    <location>
        <begin position="3"/>
        <end position="76"/>
    </location>
</feature>
<dbReference type="PANTHER" id="PTHR11017">
    <property type="entry name" value="LEUCINE-RICH REPEAT-CONTAINING PROTEIN"/>
    <property type="match status" value="1"/>
</dbReference>
<name>A0AAN9F781_CROPI</name>
<dbReference type="GO" id="GO:0006508">
    <property type="term" value="P:proteolysis"/>
    <property type="evidence" value="ECO:0007669"/>
    <property type="project" value="UniProtKB-KW"/>
</dbReference>
<comment type="caution">
    <text evidence="12">The sequence shown here is derived from an EMBL/GenBank/DDBJ whole genome shotgun (WGS) entry which is preliminary data.</text>
</comment>
<dbReference type="InterPro" id="IPR035897">
    <property type="entry name" value="Toll_tir_struct_dom_sf"/>
</dbReference>
<dbReference type="GO" id="GO:0005634">
    <property type="term" value="C:nucleus"/>
    <property type="evidence" value="ECO:0007669"/>
    <property type="project" value="UniProtKB-ARBA"/>
</dbReference>
<sequence length="881" mass="102140">MLVWPVFYEVEPSNVRYQKGSYAESLTKHKARYEEKTEKWKVALKEAAAHSGWHIKPNSERKEHEFIREIVQEVCKIIDRITLHVANHPVGLESRVQKVMSLLDVGSNQGVGMIGIYGTEGIGKTTLAREVYNSIADQFRRVCFLDDIRGNSTKRELVQLQEALLFDLVGQKDFKLGDNVNKGMSIIKSKLHRMKVLLILNDVDKLEQLKALAGDDWFGSGSRIIITTRNKELLRLFHVKSTYEVEPLNYKEARKLFSWNAFKRREVDPIYLNISDRVINHCKGVPQALERISSELSGKTVWECNSTLDSQEILHIHDIGKDKMICNMDEKDLAPHIRARLKKVQRSKEKKEAHLYTTIKITRDADLHEQIGKDVFQGLVNHVKVRSFCMKKETPFIHFKEEIAKELGVPVMYQRFWSWSKRHRNTFRPDRPLVSQDETQSVGQLSKKFNKENNAELKLFLEVETGKDFLPIPLLEKSDEDLLLFFKLYDPLLENLRYVGRFYVKASGKLVDIMTRLKEMAGFSLDEEIELFNETNIDPRDICESISKYSTFYANEFEDGDIICYQKAIKVGSGETLFYPDVSSFLVHVCYAQVVRFRSMEKPDKDEFSLGLSKIHTYVEVVIRVAEYLELEDPSIIRLTFHNWYSEQSKRHPPKYRGGELLSDMLVHNNQASDVIYYEILDIPQPEFQCFFTTLEIPFHHATMNHVVPHTIKLPKHCSVKDVLNDLRSKVYLSHPGAGLRLLGIFDNKIYKIFSLNDKIDAIHDQFWTLRAEEILEGEQNLGLHDRLILVCHCHVKYSKFQPWIQNFGDPFFLVIHEGETLAVIRSRIEEKVPALKGKVSQFAYVIGNSAEDLEDSDIVFSRFKEKSIHGISDHYLGIIH</sequence>
<evidence type="ECO:0000256" key="1">
    <source>
        <dbReference type="ARBA" id="ARBA00000707"/>
    </source>
</evidence>
<dbReference type="InterPro" id="IPR024729">
    <property type="entry name" value="USP7_ICP0-binding_dom"/>
</dbReference>
<feature type="domain" description="Ubiquitin carboxyl-terminal hydrolase 7 ICP0-binding" evidence="10">
    <location>
        <begin position="414"/>
        <end position="666"/>
    </location>
</feature>
<dbReference type="Gene3D" id="3.40.50.300">
    <property type="entry name" value="P-loop containing nucleotide triphosphate hydrolases"/>
    <property type="match status" value="1"/>
</dbReference>
<evidence type="ECO:0000256" key="5">
    <source>
        <dbReference type="ARBA" id="ARBA00022786"/>
    </source>
</evidence>
<evidence type="ECO:0000313" key="13">
    <source>
        <dbReference type="Proteomes" id="UP001372338"/>
    </source>
</evidence>
<dbReference type="Gene3D" id="3.40.50.10140">
    <property type="entry name" value="Toll/interleukin-1 receptor homology (TIR) domain"/>
    <property type="match status" value="1"/>
</dbReference>
<evidence type="ECO:0000259" key="11">
    <source>
        <dbReference type="Pfam" id="PF14533"/>
    </source>
</evidence>
<dbReference type="Proteomes" id="UP001372338">
    <property type="component" value="Unassembled WGS sequence"/>
</dbReference>
<evidence type="ECO:0000313" key="12">
    <source>
        <dbReference type="EMBL" id="KAK7268620.1"/>
    </source>
</evidence>
<dbReference type="Pfam" id="PF14533">
    <property type="entry name" value="USP7_C2"/>
    <property type="match status" value="1"/>
</dbReference>
<evidence type="ECO:0000259" key="9">
    <source>
        <dbReference type="Pfam" id="PF01582"/>
    </source>
</evidence>
<evidence type="ECO:0000256" key="3">
    <source>
        <dbReference type="ARBA" id="ARBA00012759"/>
    </source>
</evidence>
<reference evidence="12 13" key="1">
    <citation type="submission" date="2024-01" db="EMBL/GenBank/DDBJ databases">
        <title>The genomes of 5 underutilized Papilionoideae crops provide insights into root nodulation and disease resistanc.</title>
        <authorList>
            <person name="Yuan L."/>
        </authorList>
    </citation>
    <scope>NUCLEOTIDE SEQUENCE [LARGE SCALE GENOMIC DNA]</scope>
    <source>
        <strain evidence="12">ZHUSHIDOU_FW_LH</strain>
        <tissue evidence="12">Leaf</tissue>
    </source>
</reference>
<keyword evidence="5" id="KW-0833">Ubl conjugation pathway</keyword>
<dbReference type="InterPro" id="IPR000157">
    <property type="entry name" value="TIR_dom"/>
</dbReference>
<gene>
    <name evidence="12" type="ORF">RIF29_21322</name>
</gene>
<dbReference type="EMBL" id="JAYWIO010000004">
    <property type="protein sequence ID" value="KAK7268620.1"/>
    <property type="molecule type" value="Genomic_DNA"/>
</dbReference>
<dbReference type="Pfam" id="PF00931">
    <property type="entry name" value="NB-ARC"/>
    <property type="match status" value="1"/>
</dbReference>
<evidence type="ECO:0000256" key="4">
    <source>
        <dbReference type="ARBA" id="ARBA00022670"/>
    </source>
</evidence>
<evidence type="ECO:0000256" key="7">
    <source>
        <dbReference type="ARBA" id="ARBA00022807"/>
    </source>
</evidence>
<dbReference type="GO" id="GO:0006952">
    <property type="term" value="P:defense response"/>
    <property type="evidence" value="ECO:0007669"/>
    <property type="project" value="InterPro"/>
</dbReference>
<dbReference type="GO" id="GO:0004843">
    <property type="term" value="F:cysteine-type deubiquitinase activity"/>
    <property type="evidence" value="ECO:0007669"/>
    <property type="project" value="UniProtKB-EC"/>
</dbReference>
<keyword evidence="6" id="KW-0378">Hydrolase</keyword>
<dbReference type="EC" id="3.4.19.12" evidence="3"/>
<feature type="domain" description="NB-ARC" evidence="8">
    <location>
        <begin position="93"/>
        <end position="265"/>
    </location>
</feature>
<keyword evidence="7" id="KW-0788">Thiol protease</keyword>
<dbReference type="InterPro" id="IPR029346">
    <property type="entry name" value="USP_C"/>
</dbReference>
<evidence type="ECO:0000256" key="6">
    <source>
        <dbReference type="ARBA" id="ARBA00022801"/>
    </source>
</evidence>
<dbReference type="PANTHER" id="PTHR11017:SF570">
    <property type="entry name" value="DISEASE RESISTANCE PROTEIN (TIR-NBS CLASS)-RELATED"/>
    <property type="match status" value="1"/>
</dbReference>
<organism evidence="12 13">
    <name type="scientific">Crotalaria pallida</name>
    <name type="common">Smooth rattlebox</name>
    <name type="synonym">Crotalaria striata</name>
    <dbReference type="NCBI Taxonomy" id="3830"/>
    <lineage>
        <taxon>Eukaryota</taxon>
        <taxon>Viridiplantae</taxon>
        <taxon>Streptophyta</taxon>
        <taxon>Embryophyta</taxon>
        <taxon>Tracheophyta</taxon>
        <taxon>Spermatophyta</taxon>
        <taxon>Magnoliopsida</taxon>
        <taxon>eudicotyledons</taxon>
        <taxon>Gunneridae</taxon>
        <taxon>Pentapetalae</taxon>
        <taxon>rosids</taxon>
        <taxon>fabids</taxon>
        <taxon>Fabales</taxon>
        <taxon>Fabaceae</taxon>
        <taxon>Papilionoideae</taxon>
        <taxon>50 kb inversion clade</taxon>
        <taxon>genistoids sensu lato</taxon>
        <taxon>core genistoids</taxon>
        <taxon>Crotalarieae</taxon>
        <taxon>Crotalaria</taxon>
    </lineage>
</organism>
<comment type="similarity">
    <text evidence="2">Belongs to the peptidase C19 family.</text>
</comment>
<feature type="domain" description="Ubiquitin carboxyl-terminal hydrolase C-terminal" evidence="11">
    <location>
        <begin position="676"/>
        <end position="878"/>
    </location>
</feature>
<evidence type="ECO:0000256" key="2">
    <source>
        <dbReference type="ARBA" id="ARBA00009085"/>
    </source>
</evidence>
<evidence type="ECO:0000259" key="8">
    <source>
        <dbReference type="Pfam" id="PF00931"/>
    </source>
</evidence>
<proteinExistence type="inferred from homology"/>
<accession>A0AAN9F781</accession>
<keyword evidence="13" id="KW-1185">Reference proteome</keyword>
<dbReference type="Pfam" id="PF12436">
    <property type="entry name" value="USP7_ICP0_bdg"/>
    <property type="match status" value="1"/>
</dbReference>
<keyword evidence="4" id="KW-0645">Protease</keyword>
<dbReference type="SUPFAM" id="SSF52540">
    <property type="entry name" value="P-loop containing nucleoside triphosphate hydrolases"/>
    <property type="match status" value="1"/>
</dbReference>
<dbReference type="FunFam" id="3.10.20.90:FF:000050">
    <property type="entry name" value="Ubiquitin carboxyl-terminal hydrolase 13"/>
    <property type="match status" value="1"/>
</dbReference>
<dbReference type="GO" id="GO:0043531">
    <property type="term" value="F:ADP binding"/>
    <property type="evidence" value="ECO:0007669"/>
    <property type="project" value="InterPro"/>
</dbReference>
<dbReference type="InterPro" id="IPR027417">
    <property type="entry name" value="P-loop_NTPase"/>
</dbReference>
<comment type="catalytic activity">
    <reaction evidence="1">
        <text>Thiol-dependent hydrolysis of ester, thioester, amide, peptide and isopeptide bonds formed by the C-terminal Gly of ubiquitin (a 76-residue protein attached to proteins as an intracellular targeting signal).</text>
        <dbReference type="EC" id="3.4.19.12"/>
    </reaction>
</comment>
<dbReference type="GO" id="GO:0007165">
    <property type="term" value="P:signal transduction"/>
    <property type="evidence" value="ECO:0007669"/>
    <property type="project" value="InterPro"/>
</dbReference>
<evidence type="ECO:0000259" key="10">
    <source>
        <dbReference type="Pfam" id="PF12436"/>
    </source>
</evidence>
<protein>
    <recommendedName>
        <fullName evidence="3">ubiquitinyl hydrolase 1</fullName>
        <ecNumber evidence="3">3.4.19.12</ecNumber>
    </recommendedName>
</protein>
<dbReference type="PRINTS" id="PR00364">
    <property type="entry name" value="DISEASERSIST"/>
</dbReference>
<dbReference type="InterPro" id="IPR002182">
    <property type="entry name" value="NB-ARC"/>
</dbReference>
<dbReference type="Pfam" id="PF01582">
    <property type="entry name" value="TIR"/>
    <property type="match status" value="1"/>
</dbReference>